<dbReference type="OrthoDB" id="10267127at2759"/>
<dbReference type="PANTHER" id="PTHR15435:SF2">
    <property type="entry name" value="KICSTOR COMPLEX PROTEIN KAPTIN"/>
    <property type="match status" value="1"/>
</dbReference>
<comment type="caution">
    <text evidence="2">The sequence shown here is derived from an EMBL/GenBank/DDBJ whole genome shotgun (WGS) entry which is preliminary data.</text>
</comment>
<sequence>MESGGLPIDSGFPLDIIKSLPPYEDFIKRKNEQDDDDNANEEPQHQFTLRIYSLGDNTSIMSMEEAIFKTAGMCLSQHQSISLSFVPMQLYHTKIKINGESKVGLLLSGTDGRIHLYLENKDNPMRWEEESVRPYFPSLSSLLDSNSNCVSILEIQEINDLKIIAAGCQNGILFISIMKFDIETNEYVQLEGPSSVALFCPITSITIFSSFTSEVNPSDIHLLVTCAVEQAIVYCVLCSHVMDVDWDGRNEIIIGTYGREMLIYKQEINEDPNSIISFKLIHQQSFTHPIYSINGIYLNQDGIDELIVSTQYGVHILQPNLNKAKEVLVKRLKNLEKLRQEYHHLESTVVNDNNNDITLIN</sequence>
<name>A0A9N8VX47_9GLOM</name>
<evidence type="ECO:0000313" key="2">
    <source>
        <dbReference type="EMBL" id="CAG8467466.1"/>
    </source>
</evidence>
<dbReference type="GO" id="GO:0034198">
    <property type="term" value="P:cellular response to amino acid starvation"/>
    <property type="evidence" value="ECO:0007669"/>
    <property type="project" value="TreeGrafter"/>
</dbReference>
<gene>
    <name evidence="2" type="ORF">DEBURN_LOCUS2989</name>
</gene>
<dbReference type="GO" id="GO:0051015">
    <property type="term" value="F:actin filament binding"/>
    <property type="evidence" value="ECO:0007669"/>
    <property type="project" value="TreeGrafter"/>
</dbReference>
<organism evidence="2 3">
    <name type="scientific">Diversispora eburnea</name>
    <dbReference type="NCBI Taxonomy" id="1213867"/>
    <lineage>
        <taxon>Eukaryota</taxon>
        <taxon>Fungi</taxon>
        <taxon>Fungi incertae sedis</taxon>
        <taxon>Mucoromycota</taxon>
        <taxon>Glomeromycotina</taxon>
        <taxon>Glomeromycetes</taxon>
        <taxon>Diversisporales</taxon>
        <taxon>Diversisporaceae</taxon>
        <taxon>Diversispora</taxon>
    </lineage>
</organism>
<evidence type="ECO:0000256" key="1">
    <source>
        <dbReference type="SAM" id="Coils"/>
    </source>
</evidence>
<keyword evidence="1" id="KW-0175">Coiled coil</keyword>
<dbReference type="GO" id="GO:0015629">
    <property type="term" value="C:actin cytoskeleton"/>
    <property type="evidence" value="ECO:0007669"/>
    <property type="project" value="InterPro"/>
</dbReference>
<protein>
    <submittedName>
        <fullName evidence="2">2432_t:CDS:1</fullName>
    </submittedName>
</protein>
<dbReference type="GO" id="GO:1904262">
    <property type="term" value="P:negative regulation of TORC1 signaling"/>
    <property type="evidence" value="ECO:0007669"/>
    <property type="project" value="TreeGrafter"/>
</dbReference>
<proteinExistence type="predicted"/>
<dbReference type="SUPFAM" id="SSF50978">
    <property type="entry name" value="WD40 repeat-like"/>
    <property type="match status" value="1"/>
</dbReference>
<feature type="coiled-coil region" evidence="1">
    <location>
        <begin position="321"/>
        <end position="355"/>
    </location>
</feature>
<dbReference type="EMBL" id="CAJVPK010000177">
    <property type="protein sequence ID" value="CAG8467466.1"/>
    <property type="molecule type" value="Genomic_DNA"/>
</dbReference>
<dbReference type="AlphaFoldDB" id="A0A9N8VX47"/>
<accession>A0A9N8VX47</accession>
<keyword evidence="3" id="KW-1185">Reference proteome</keyword>
<dbReference type="InterPro" id="IPR036322">
    <property type="entry name" value="WD40_repeat_dom_sf"/>
</dbReference>
<dbReference type="InterPro" id="IPR029982">
    <property type="entry name" value="Kptn"/>
</dbReference>
<dbReference type="GO" id="GO:0007015">
    <property type="term" value="P:actin filament organization"/>
    <property type="evidence" value="ECO:0007669"/>
    <property type="project" value="InterPro"/>
</dbReference>
<evidence type="ECO:0000313" key="3">
    <source>
        <dbReference type="Proteomes" id="UP000789706"/>
    </source>
</evidence>
<dbReference type="PANTHER" id="PTHR15435">
    <property type="entry name" value="KICSTOR COMPLEX PROTEIN KAPTIN"/>
    <property type="match status" value="1"/>
</dbReference>
<dbReference type="Proteomes" id="UP000789706">
    <property type="component" value="Unassembled WGS sequence"/>
</dbReference>
<reference evidence="2" key="1">
    <citation type="submission" date="2021-06" db="EMBL/GenBank/DDBJ databases">
        <authorList>
            <person name="Kallberg Y."/>
            <person name="Tangrot J."/>
            <person name="Rosling A."/>
        </authorList>
    </citation>
    <scope>NUCLEOTIDE SEQUENCE</scope>
    <source>
        <strain evidence="2">AZ414A</strain>
    </source>
</reference>